<feature type="coiled-coil region" evidence="1">
    <location>
        <begin position="14"/>
        <end position="41"/>
    </location>
</feature>
<dbReference type="AlphaFoldDB" id="A0A165IWG3"/>
<feature type="region of interest" description="Disordered" evidence="2">
    <location>
        <begin position="952"/>
        <end position="1017"/>
    </location>
</feature>
<evidence type="ECO:0000256" key="2">
    <source>
        <dbReference type="SAM" id="MobiDB-lite"/>
    </source>
</evidence>
<feature type="region of interest" description="Disordered" evidence="2">
    <location>
        <begin position="911"/>
        <end position="940"/>
    </location>
</feature>
<feature type="compositionally biased region" description="Basic and acidic residues" evidence="2">
    <location>
        <begin position="995"/>
        <end position="1007"/>
    </location>
</feature>
<feature type="region of interest" description="Disordered" evidence="2">
    <location>
        <begin position="42"/>
        <end position="232"/>
    </location>
</feature>
<name>A0A165IWG3_9BASI</name>
<dbReference type="STRING" id="1353952.A0A165IWG3"/>
<evidence type="ECO:0000313" key="3">
    <source>
        <dbReference type="EMBL" id="KZT61068.1"/>
    </source>
</evidence>
<feature type="compositionally biased region" description="Acidic residues" evidence="2">
    <location>
        <begin position="86"/>
        <end position="116"/>
    </location>
</feature>
<feature type="region of interest" description="Disordered" evidence="2">
    <location>
        <begin position="460"/>
        <end position="513"/>
    </location>
</feature>
<gene>
    <name evidence="3" type="ORF">CALCODRAFT_480230</name>
</gene>
<reference evidence="3 4" key="1">
    <citation type="journal article" date="2016" name="Mol. Biol. Evol.">
        <title>Comparative Genomics of Early-Diverging Mushroom-Forming Fungi Provides Insights into the Origins of Lignocellulose Decay Capabilities.</title>
        <authorList>
            <person name="Nagy L.G."/>
            <person name="Riley R."/>
            <person name="Tritt A."/>
            <person name="Adam C."/>
            <person name="Daum C."/>
            <person name="Floudas D."/>
            <person name="Sun H."/>
            <person name="Yadav J.S."/>
            <person name="Pangilinan J."/>
            <person name="Larsson K.H."/>
            <person name="Matsuura K."/>
            <person name="Barry K."/>
            <person name="Labutti K."/>
            <person name="Kuo R."/>
            <person name="Ohm R.A."/>
            <person name="Bhattacharya S.S."/>
            <person name="Shirouzu T."/>
            <person name="Yoshinaga Y."/>
            <person name="Martin F.M."/>
            <person name="Grigoriev I.V."/>
            <person name="Hibbett D.S."/>
        </authorList>
    </citation>
    <scope>NUCLEOTIDE SEQUENCE [LARGE SCALE GENOMIC DNA]</scope>
    <source>
        <strain evidence="3 4">HHB12733</strain>
    </source>
</reference>
<dbReference type="InParanoid" id="A0A165IWG3"/>
<protein>
    <submittedName>
        <fullName evidence="3">Uncharacterized protein</fullName>
    </submittedName>
</protein>
<feature type="compositionally biased region" description="Acidic residues" evidence="2">
    <location>
        <begin position="141"/>
        <end position="201"/>
    </location>
</feature>
<sequence length="1053" mass="113779">MPTSHLEDPLYTIAENAKEAAAQLRIKVAAIRARYEEEELRRKYRMFGSSSDSMPTSREESEELGSPRQDGRATSPHHDLFSPASEDFDDEDQEDEVEMVEVDELEEEDGVEDPDDSSIVAYSENGDGYPIQDGAVMVDEERYEEECEEEEAGEELEEVEEMEEQEEEDYVDEGYEEEEEPEYGVNGEEDKDMEDGDEEDADAHTPPTVQRTQAADDDIDEDADPTPAGAPITSYVIPESIDMTQSSSQFDDQPYTHISPNSFGPFPLNNDLLALPTESGPSWLSAFMDATPVNGLQEAFLANTPGLYETEHPYEQVHEEFSHLPAAASLAGLPADSALSLGLFGGFDAFVDFSPIVESQPQFPSVLSLPSNPLDVLAAAASWNIVADGSIVPVEEDGQQSTMSSMEQHDLIPGPTNVSSLVAPGPNITIEVETVMPMDDVATTVPDAIMLDSNAALPSAGSDLNADRSSVPSELPNPPFIDPITPSCASTAESEDNANQSVPVSTRKEPDAEAPHITVAEGSATSPETVPYDIVVTTEDMPLYVPDVELSSEFPTTAASMSLPDDEGTASLAPSLDPASQALVEPVVDNLDAVEKKAESVEPFSSSADATSRLPSTSELPLAMAHSATDEMETTSIVNDEDAVIPPSHVETPVGATEEASDDMALHDPTAAGIEDETMVEAMLSMLTETALSQDSMDEGTEEEDIEEISGMLLMVEEIIEDSEQSEDIALFTSRSEGSRDVPQIRTVQVTLASNEYSSVAHLEEDERDDISVVSRMIPTNESREPTPVPNDIVRLFDSRAATPLSPAPSDLFSGDYDLEEFHPELEQRDAQDRNPLEGLALPLRQGLHLLEQSFPPRQPDVDNGVKEQIQVAFAVENASTAVTQMAKEASLSASDGAASDPDAELQTIVEDGGSNIRDSETSNDEGSMSNSTGRDKTSTLVDVESMDAETKAPITHLGISKSHVQLREEDSDKVVSPSGESLGKQSGMRVVPRIKAEESFERKDSPENTDTISDHPAALLVPLETPRITAPEAQDEEQLSDTGFEFTKLCSS</sequence>
<keyword evidence="4" id="KW-1185">Reference proteome</keyword>
<dbReference type="OrthoDB" id="10646236at2759"/>
<feature type="compositionally biased region" description="Polar residues" evidence="2">
    <location>
        <begin position="487"/>
        <end position="504"/>
    </location>
</feature>
<keyword evidence="1" id="KW-0175">Coiled coil</keyword>
<dbReference type="Proteomes" id="UP000076842">
    <property type="component" value="Unassembled WGS sequence"/>
</dbReference>
<feature type="compositionally biased region" description="Acidic residues" evidence="2">
    <location>
        <begin position="215"/>
        <end position="224"/>
    </location>
</feature>
<evidence type="ECO:0000313" key="4">
    <source>
        <dbReference type="Proteomes" id="UP000076842"/>
    </source>
</evidence>
<organism evidence="3 4">
    <name type="scientific">Calocera cornea HHB12733</name>
    <dbReference type="NCBI Taxonomy" id="1353952"/>
    <lineage>
        <taxon>Eukaryota</taxon>
        <taxon>Fungi</taxon>
        <taxon>Dikarya</taxon>
        <taxon>Basidiomycota</taxon>
        <taxon>Agaricomycotina</taxon>
        <taxon>Dacrymycetes</taxon>
        <taxon>Dacrymycetales</taxon>
        <taxon>Dacrymycetaceae</taxon>
        <taxon>Calocera</taxon>
    </lineage>
</organism>
<accession>A0A165IWG3</accession>
<dbReference type="EMBL" id="KV423926">
    <property type="protein sequence ID" value="KZT61068.1"/>
    <property type="molecule type" value="Genomic_DNA"/>
</dbReference>
<feature type="region of interest" description="Disordered" evidence="2">
    <location>
        <begin position="1029"/>
        <end position="1053"/>
    </location>
</feature>
<proteinExistence type="predicted"/>
<evidence type="ECO:0000256" key="1">
    <source>
        <dbReference type="SAM" id="Coils"/>
    </source>
</evidence>